<dbReference type="Pfam" id="PF00034">
    <property type="entry name" value="Cytochrom_C"/>
    <property type="match status" value="1"/>
</dbReference>
<dbReference type="InterPro" id="IPR009056">
    <property type="entry name" value="Cyt_c-like_dom"/>
</dbReference>
<evidence type="ECO:0000259" key="8">
    <source>
        <dbReference type="PROSITE" id="PS51007"/>
    </source>
</evidence>
<evidence type="ECO:0000256" key="7">
    <source>
        <dbReference type="SAM" id="SignalP"/>
    </source>
</evidence>
<keyword evidence="4" id="KW-0249">Electron transport</keyword>
<dbReference type="AlphaFoldDB" id="A0A4P7LJ08"/>
<dbReference type="PANTHER" id="PTHR33751">
    <property type="entry name" value="CBB3-TYPE CYTOCHROME C OXIDASE SUBUNIT FIXP"/>
    <property type="match status" value="1"/>
</dbReference>
<dbReference type="GO" id="GO:0046872">
    <property type="term" value="F:metal ion binding"/>
    <property type="evidence" value="ECO:0007669"/>
    <property type="project" value="UniProtKB-KW"/>
</dbReference>
<gene>
    <name evidence="9" type="ORF">E0W60_27030</name>
</gene>
<dbReference type="Gene3D" id="1.10.760.10">
    <property type="entry name" value="Cytochrome c-like domain"/>
    <property type="match status" value="1"/>
</dbReference>
<evidence type="ECO:0000256" key="4">
    <source>
        <dbReference type="ARBA" id="ARBA00022982"/>
    </source>
</evidence>
<keyword evidence="3 6" id="KW-0479">Metal-binding</keyword>
<proteinExistence type="predicted"/>
<accession>A0A4P7LJ08</accession>
<evidence type="ECO:0000256" key="1">
    <source>
        <dbReference type="ARBA" id="ARBA00022448"/>
    </source>
</evidence>
<feature type="signal peptide" evidence="7">
    <location>
        <begin position="1"/>
        <end position="28"/>
    </location>
</feature>
<feature type="chain" id="PRO_5020995048" evidence="7">
    <location>
        <begin position="29"/>
        <end position="110"/>
    </location>
</feature>
<dbReference type="GO" id="GO:0020037">
    <property type="term" value="F:heme binding"/>
    <property type="evidence" value="ECO:0007669"/>
    <property type="project" value="InterPro"/>
</dbReference>
<evidence type="ECO:0000256" key="5">
    <source>
        <dbReference type="ARBA" id="ARBA00023004"/>
    </source>
</evidence>
<protein>
    <submittedName>
        <fullName evidence="9">C-type cytochrome</fullName>
    </submittedName>
</protein>
<dbReference type="GO" id="GO:0009055">
    <property type="term" value="F:electron transfer activity"/>
    <property type="evidence" value="ECO:0007669"/>
    <property type="project" value="InterPro"/>
</dbReference>
<reference evidence="9 10" key="1">
    <citation type="submission" date="2019-03" db="EMBL/GenBank/DDBJ databases">
        <title>Efficiently degradation of phenoxyalkanoic acid herbicides by Cupriavidus oxalaticus strain X32.</title>
        <authorList>
            <person name="Sheng X."/>
        </authorList>
    </citation>
    <scope>NUCLEOTIDE SEQUENCE [LARGE SCALE GENOMIC DNA]</scope>
    <source>
        <strain evidence="9 10">X32</strain>
    </source>
</reference>
<dbReference type="PROSITE" id="PS51007">
    <property type="entry name" value="CYTC"/>
    <property type="match status" value="1"/>
</dbReference>
<evidence type="ECO:0000256" key="3">
    <source>
        <dbReference type="ARBA" id="ARBA00022723"/>
    </source>
</evidence>
<evidence type="ECO:0000256" key="2">
    <source>
        <dbReference type="ARBA" id="ARBA00022617"/>
    </source>
</evidence>
<dbReference type="SUPFAM" id="SSF46626">
    <property type="entry name" value="Cytochrome c"/>
    <property type="match status" value="1"/>
</dbReference>
<keyword evidence="1" id="KW-0813">Transport</keyword>
<keyword evidence="7" id="KW-0732">Signal</keyword>
<keyword evidence="5 6" id="KW-0408">Iron</keyword>
<dbReference type="KEGG" id="cox:E0W60_27030"/>
<dbReference type="RefSeq" id="WP_135706104.1">
    <property type="nucleotide sequence ID" value="NZ_CP038635.1"/>
</dbReference>
<dbReference type="OrthoDB" id="8526831at2"/>
<evidence type="ECO:0000313" key="10">
    <source>
        <dbReference type="Proteomes" id="UP000295294"/>
    </source>
</evidence>
<dbReference type="InterPro" id="IPR050597">
    <property type="entry name" value="Cytochrome_c_Oxidase_Subunit"/>
</dbReference>
<sequence length="110" mass="11446">MTTIPRPAGFVRLALLALALCGAQPALSADPTGQYVRINAAGCTSCHGPSGRAPEGSTIPSLAGRPQAELVAQMQAFRSGTRPATVMHQIARGYTDEQLAAIAAWFANVR</sequence>
<dbReference type="Proteomes" id="UP000295294">
    <property type="component" value="Chromosome 2"/>
</dbReference>
<keyword evidence="2 6" id="KW-0349">Heme</keyword>
<name>A0A4P7LJ08_9BURK</name>
<evidence type="ECO:0000313" key="9">
    <source>
        <dbReference type="EMBL" id="QBY54629.1"/>
    </source>
</evidence>
<dbReference type="EMBL" id="CP038635">
    <property type="protein sequence ID" value="QBY54629.1"/>
    <property type="molecule type" value="Genomic_DNA"/>
</dbReference>
<dbReference type="PANTHER" id="PTHR33751:SF9">
    <property type="entry name" value="CYTOCHROME C4"/>
    <property type="match status" value="1"/>
</dbReference>
<evidence type="ECO:0000256" key="6">
    <source>
        <dbReference type="PROSITE-ProRule" id="PRU00433"/>
    </source>
</evidence>
<dbReference type="InterPro" id="IPR036909">
    <property type="entry name" value="Cyt_c-like_dom_sf"/>
</dbReference>
<dbReference type="STRING" id="1349762.GCA_001592245_04637"/>
<organism evidence="9 10">
    <name type="scientific">Cupriavidus oxalaticus</name>
    <dbReference type="NCBI Taxonomy" id="96344"/>
    <lineage>
        <taxon>Bacteria</taxon>
        <taxon>Pseudomonadati</taxon>
        <taxon>Pseudomonadota</taxon>
        <taxon>Betaproteobacteria</taxon>
        <taxon>Burkholderiales</taxon>
        <taxon>Burkholderiaceae</taxon>
        <taxon>Cupriavidus</taxon>
    </lineage>
</organism>
<feature type="domain" description="Cytochrome c" evidence="8">
    <location>
        <begin position="28"/>
        <end position="110"/>
    </location>
</feature>